<dbReference type="EMBL" id="BQKY01000010">
    <property type="protein sequence ID" value="GJN92045.1"/>
    <property type="molecule type" value="Genomic_DNA"/>
</dbReference>
<dbReference type="SUPFAM" id="SSF52499">
    <property type="entry name" value="Isochorismatase-like hydrolases"/>
    <property type="match status" value="1"/>
</dbReference>
<evidence type="ECO:0000256" key="1">
    <source>
        <dbReference type="ARBA" id="ARBA00006336"/>
    </source>
</evidence>
<dbReference type="Pfam" id="PF00857">
    <property type="entry name" value="Isochorismatase"/>
    <property type="match status" value="1"/>
</dbReference>
<sequence>MGSVSAAAKRLAKVTPDKTAFFVCDIQERFRTVIHAYPAVISTAEKMLKAAKLLNVPVIATEQNPKSLGATVPLPLMDLPCPALRPEWVPLAKTKFSMIVPQVEQQLREWDTKHVVLMGIETTLDLLARDIDVHVLADGISSANADEVGLAIKRMRDAGAHITTSESILFQILDDAAHPAFKPIAGLIKESKDATKSALETLIAGKAL</sequence>
<feature type="domain" description="Isochorismatase-like" evidence="2">
    <location>
        <begin position="19"/>
        <end position="166"/>
    </location>
</feature>
<evidence type="ECO:0000313" key="4">
    <source>
        <dbReference type="Proteomes" id="UP001342314"/>
    </source>
</evidence>
<evidence type="ECO:0000259" key="2">
    <source>
        <dbReference type="Pfam" id="PF00857"/>
    </source>
</evidence>
<organism evidence="3 4">
    <name type="scientific">Rhodotorula paludigena</name>
    <dbReference type="NCBI Taxonomy" id="86838"/>
    <lineage>
        <taxon>Eukaryota</taxon>
        <taxon>Fungi</taxon>
        <taxon>Dikarya</taxon>
        <taxon>Basidiomycota</taxon>
        <taxon>Pucciniomycotina</taxon>
        <taxon>Microbotryomycetes</taxon>
        <taxon>Sporidiobolales</taxon>
        <taxon>Sporidiobolaceae</taxon>
        <taxon>Rhodotorula</taxon>
    </lineage>
</organism>
<dbReference type="InterPro" id="IPR036380">
    <property type="entry name" value="Isochorismatase-like_sf"/>
</dbReference>
<dbReference type="PANTHER" id="PTHR14119:SF3">
    <property type="entry name" value="ISOCHORISMATASE DOMAIN-CONTAINING PROTEIN 2"/>
    <property type="match status" value="1"/>
</dbReference>
<evidence type="ECO:0000313" key="3">
    <source>
        <dbReference type="EMBL" id="GJN92045.1"/>
    </source>
</evidence>
<keyword evidence="4" id="KW-1185">Reference proteome</keyword>
<accession>A0AAV5GHE1</accession>
<dbReference type="AlphaFoldDB" id="A0AAV5GHE1"/>
<dbReference type="PANTHER" id="PTHR14119">
    <property type="entry name" value="HYDROLASE"/>
    <property type="match status" value="1"/>
</dbReference>
<name>A0AAV5GHE1_9BASI</name>
<dbReference type="InterPro" id="IPR000868">
    <property type="entry name" value="Isochorismatase-like_dom"/>
</dbReference>
<gene>
    <name evidence="3" type="ORF">Rhopal_005073-T1</name>
</gene>
<reference evidence="3 4" key="1">
    <citation type="submission" date="2021-12" db="EMBL/GenBank/DDBJ databases">
        <title>High titer production of polyol ester of fatty acids by Rhodotorula paludigena BS15 towards product separation-free biomass refinery.</title>
        <authorList>
            <person name="Mano J."/>
            <person name="Ono H."/>
            <person name="Tanaka T."/>
            <person name="Naito K."/>
            <person name="Sushida H."/>
            <person name="Ike M."/>
            <person name="Tokuyasu K."/>
            <person name="Kitaoka M."/>
        </authorList>
    </citation>
    <scope>NUCLEOTIDE SEQUENCE [LARGE SCALE GENOMIC DNA]</scope>
    <source>
        <strain evidence="3 4">BS15</strain>
    </source>
</reference>
<protein>
    <recommendedName>
        <fullName evidence="2">Isochorismatase-like domain-containing protein</fullName>
    </recommendedName>
</protein>
<dbReference type="Proteomes" id="UP001342314">
    <property type="component" value="Unassembled WGS sequence"/>
</dbReference>
<comment type="caution">
    <text evidence="3">The sequence shown here is derived from an EMBL/GenBank/DDBJ whole genome shotgun (WGS) entry which is preliminary data.</text>
</comment>
<comment type="similarity">
    <text evidence="1">Belongs to the isochorismatase family.</text>
</comment>
<dbReference type="Gene3D" id="3.40.50.850">
    <property type="entry name" value="Isochorismatase-like"/>
    <property type="match status" value="1"/>
</dbReference>
<proteinExistence type="inferred from homology"/>
<dbReference type="InterPro" id="IPR050993">
    <property type="entry name" value="Isochorismatase_domain"/>
</dbReference>